<name>A8SC35_9FIRM</name>
<evidence type="ECO:0000313" key="1">
    <source>
        <dbReference type="EMBL" id="EDP21516.1"/>
    </source>
</evidence>
<gene>
    <name evidence="1" type="ORF">FAEPRAM212_01841</name>
</gene>
<comment type="caution">
    <text evidence="1">The sequence shown here is derived from an EMBL/GenBank/DDBJ whole genome shotgun (WGS) entry which is preliminary data.</text>
</comment>
<dbReference type="Proteomes" id="UP000005945">
    <property type="component" value="Unassembled WGS sequence"/>
</dbReference>
<reference evidence="1 2" key="2">
    <citation type="submission" date="2007-09" db="EMBL/GenBank/DDBJ databases">
        <authorList>
            <person name="Fulton L."/>
            <person name="Clifton S."/>
            <person name="Fulton B."/>
            <person name="Xu J."/>
            <person name="Minx P."/>
            <person name="Pepin K.H."/>
            <person name="Johnson M."/>
            <person name="Thiruvilangam P."/>
            <person name="Bhonagiri V."/>
            <person name="Nash W.E."/>
            <person name="Mardis E.R."/>
            <person name="Wilson R.K."/>
        </authorList>
    </citation>
    <scope>NUCLEOTIDE SEQUENCE [LARGE SCALE GENOMIC DNA]</scope>
    <source>
        <strain evidence="1 2">M21/2</strain>
    </source>
</reference>
<organism evidence="1 2">
    <name type="scientific">Faecalibacterium prausnitzii M21/2</name>
    <dbReference type="NCBI Taxonomy" id="411485"/>
    <lineage>
        <taxon>Bacteria</taxon>
        <taxon>Bacillati</taxon>
        <taxon>Bacillota</taxon>
        <taxon>Clostridia</taxon>
        <taxon>Eubacteriales</taxon>
        <taxon>Oscillospiraceae</taxon>
        <taxon>Faecalibacterium</taxon>
    </lineage>
</organism>
<dbReference type="EMBL" id="ABED02000026">
    <property type="protein sequence ID" value="EDP21516.1"/>
    <property type="molecule type" value="Genomic_DNA"/>
</dbReference>
<protein>
    <submittedName>
        <fullName evidence="1">Uncharacterized protein</fullName>
    </submittedName>
</protein>
<reference evidence="1 2" key="1">
    <citation type="submission" date="2007-09" db="EMBL/GenBank/DDBJ databases">
        <title>Draft genome sequence of Faecalibacterium prausnitzii M21/2.</title>
        <authorList>
            <person name="Sudarsanam P."/>
            <person name="Ley R."/>
            <person name="Guruge J."/>
            <person name="Turnbaugh P.J."/>
            <person name="Mahowald M."/>
            <person name="Liep D."/>
            <person name="Gordon J."/>
        </authorList>
    </citation>
    <scope>NUCLEOTIDE SEQUENCE [LARGE SCALE GENOMIC DNA]</scope>
    <source>
        <strain evidence="1 2">M21/2</strain>
    </source>
</reference>
<sequence length="43" mass="5190">MAVGSIVQKEKLKIIKSLDFSIKTWYIHYTKQCFERTLHRSMM</sequence>
<accession>A8SC35</accession>
<dbReference type="HOGENOM" id="CLU_3233867_0_0_9"/>
<dbReference type="AlphaFoldDB" id="A8SC35"/>
<evidence type="ECO:0000313" key="2">
    <source>
        <dbReference type="Proteomes" id="UP000005945"/>
    </source>
</evidence>
<proteinExistence type="predicted"/>